<dbReference type="SMART" id="SM00355">
    <property type="entry name" value="ZnF_C2H2"/>
    <property type="match status" value="5"/>
</dbReference>
<keyword evidence="9" id="KW-1185">Reference proteome</keyword>
<dbReference type="PANTHER" id="PTHR23226">
    <property type="entry name" value="ZINC FINGER AND SCAN DOMAIN-CONTAINING"/>
    <property type="match status" value="1"/>
</dbReference>
<feature type="compositionally biased region" description="Acidic residues" evidence="6">
    <location>
        <begin position="61"/>
        <end position="73"/>
    </location>
</feature>
<keyword evidence="1" id="KW-0479">Metal-binding</keyword>
<evidence type="ECO:0000256" key="5">
    <source>
        <dbReference type="PROSITE-ProRule" id="PRU00042"/>
    </source>
</evidence>
<feature type="domain" description="C2H2-type" evidence="7">
    <location>
        <begin position="287"/>
        <end position="314"/>
    </location>
</feature>
<dbReference type="GO" id="GO:0000978">
    <property type="term" value="F:RNA polymerase II cis-regulatory region sequence-specific DNA binding"/>
    <property type="evidence" value="ECO:0007669"/>
    <property type="project" value="TreeGrafter"/>
</dbReference>
<keyword evidence="3 5" id="KW-0863">Zinc-finger</keyword>
<accession>A0AAD7SWR6</accession>
<feature type="compositionally biased region" description="Basic and acidic residues" evidence="6">
    <location>
        <begin position="80"/>
        <end position="113"/>
    </location>
</feature>
<dbReference type="AlphaFoldDB" id="A0AAD7SWR6"/>
<feature type="domain" description="C2H2-type" evidence="7">
    <location>
        <begin position="259"/>
        <end position="286"/>
    </location>
</feature>
<reference evidence="8" key="1">
    <citation type="journal article" date="2023" name="Science">
        <title>Genome structures resolve the early diversification of teleost fishes.</title>
        <authorList>
            <person name="Parey E."/>
            <person name="Louis A."/>
            <person name="Montfort J."/>
            <person name="Bouchez O."/>
            <person name="Roques C."/>
            <person name="Iampietro C."/>
            <person name="Lluch J."/>
            <person name="Castinel A."/>
            <person name="Donnadieu C."/>
            <person name="Desvignes T."/>
            <person name="Floi Bucao C."/>
            <person name="Jouanno E."/>
            <person name="Wen M."/>
            <person name="Mejri S."/>
            <person name="Dirks R."/>
            <person name="Jansen H."/>
            <person name="Henkel C."/>
            <person name="Chen W.J."/>
            <person name="Zahm M."/>
            <person name="Cabau C."/>
            <person name="Klopp C."/>
            <person name="Thompson A.W."/>
            <person name="Robinson-Rechavi M."/>
            <person name="Braasch I."/>
            <person name="Lecointre G."/>
            <person name="Bobe J."/>
            <person name="Postlethwait J.H."/>
            <person name="Berthelot C."/>
            <person name="Roest Crollius H."/>
            <person name="Guiguen Y."/>
        </authorList>
    </citation>
    <scope>NUCLEOTIDE SEQUENCE</scope>
    <source>
        <strain evidence="8">NC1722</strain>
    </source>
</reference>
<proteinExistence type="predicted"/>
<dbReference type="InterPro" id="IPR036236">
    <property type="entry name" value="Znf_C2H2_sf"/>
</dbReference>
<evidence type="ECO:0000256" key="6">
    <source>
        <dbReference type="SAM" id="MobiDB-lite"/>
    </source>
</evidence>
<dbReference type="GO" id="GO:0000981">
    <property type="term" value="F:DNA-binding transcription factor activity, RNA polymerase II-specific"/>
    <property type="evidence" value="ECO:0007669"/>
    <property type="project" value="TreeGrafter"/>
</dbReference>
<organism evidence="8 9">
    <name type="scientific">Aldrovandia affinis</name>
    <dbReference type="NCBI Taxonomy" id="143900"/>
    <lineage>
        <taxon>Eukaryota</taxon>
        <taxon>Metazoa</taxon>
        <taxon>Chordata</taxon>
        <taxon>Craniata</taxon>
        <taxon>Vertebrata</taxon>
        <taxon>Euteleostomi</taxon>
        <taxon>Actinopterygii</taxon>
        <taxon>Neopterygii</taxon>
        <taxon>Teleostei</taxon>
        <taxon>Notacanthiformes</taxon>
        <taxon>Halosauridae</taxon>
        <taxon>Aldrovandia</taxon>
    </lineage>
</organism>
<dbReference type="FunFam" id="3.30.160.60:FF:001872">
    <property type="entry name" value="Zinc finger protein"/>
    <property type="match status" value="1"/>
</dbReference>
<feature type="domain" description="C2H2-type" evidence="7">
    <location>
        <begin position="329"/>
        <end position="356"/>
    </location>
</feature>
<dbReference type="Gene3D" id="3.30.160.60">
    <property type="entry name" value="Classic Zinc Finger"/>
    <property type="match status" value="4"/>
</dbReference>
<protein>
    <recommendedName>
        <fullName evidence="7">C2H2-type domain-containing protein</fullName>
    </recommendedName>
</protein>
<dbReference type="PANTHER" id="PTHR23226:SF377">
    <property type="entry name" value="ZINC FINGER AND SCAN DOMAIN-CONTAINING PROTEIN 20"/>
    <property type="match status" value="1"/>
</dbReference>
<dbReference type="Proteomes" id="UP001221898">
    <property type="component" value="Unassembled WGS sequence"/>
</dbReference>
<dbReference type="EMBL" id="JAINUG010000027">
    <property type="protein sequence ID" value="KAJ8410161.1"/>
    <property type="molecule type" value="Genomic_DNA"/>
</dbReference>
<keyword evidence="2" id="KW-0677">Repeat</keyword>
<sequence>MKTESMMDGVDYTEVVVKTEDTEERVERQTICKISRDEKDILSNIKEEEEENGWERQSGEMESEDGVRDDDDDVKQLWMKQEKESDKQRERGETDQNPQTDREIKNKGESDCIKQEGDGLSPLITSCLLKQPKVLISRLEIGMSVPGPSILHSEVSLQSQNTGQINEAPSQVFACSQCPFVHVEEVTVHQHIEKVHPEEYSSILRSGRNGTESPLPPSSVAQSHTGAAGELTCSLCRKTFISQHRLTRHLQYHALVPRYHCPQCDKMLLSQSALRRHQRTHAKDRPYHCPQCEKRFTTGSAMKRHQKAHTRECPSPKPICEVGELERLYHCSHCGKTFKFKSLLTVHQRIHTGVRIPAPCVGRASDL</sequence>
<name>A0AAD7SWR6_9TELE</name>
<dbReference type="FunFam" id="3.30.160.60:FF:002343">
    <property type="entry name" value="Zinc finger protein 33A"/>
    <property type="match status" value="1"/>
</dbReference>
<evidence type="ECO:0000313" key="9">
    <source>
        <dbReference type="Proteomes" id="UP001221898"/>
    </source>
</evidence>
<gene>
    <name evidence="8" type="ORF">AAFF_G00201420</name>
</gene>
<feature type="region of interest" description="Disordered" evidence="6">
    <location>
        <begin position="37"/>
        <end position="113"/>
    </location>
</feature>
<dbReference type="InterPro" id="IPR013087">
    <property type="entry name" value="Znf_C2H2_type"/>
</dbReference>
<evidence type="ECO:0000256" key="4">
    <source>
        <dbReference type="ARBA" id="ARBA00022833"/>
    </source>
</evidence>
<evidence type="ECO:0000256" key="3">
    <source>
        <dbReference type="ARBA" id="ARBA00022771"/>
    </source>
</evidence>
<evidence type="ECO:0000256" key="2">
    <source>
        <dbReference type="ARBA" id="ARBA00022737"/>
    </source>
</evidence>
<feature type="domain" description="C2H2-type" evidence="7">
    <location>
        <begin position="231"/>
        <end position="254"/>
    </location>
</feature>
<dbReference type="GO" id="GO:0008270">
    <property type="term" value="F:zinc ion binding"/>
    <property type="evidence" value="ECO:0007669"/>
    <property type="project" value="UniProtKB-KW"/>
</dbReference>
<dbReference type="Pfam" id="PF00096">
    <property type="entry name" value="zf-C2H2"/>
    <property type="match status" value="3"/>
</dbReference>
<dbReference type="PROSITE" id="PS00028">
    <property type="entry name" value="ZINC_FINGER_C2H2_1"/>
    <property type="match status" value="4"/>
</dbReference>
<comment type="caution">
    <text evidence="8">The sequence shown here is derived from an EMBL/GenBank/DDBJ whole genome shotgun (WGS) entry which is preliminary data.</text>
</comment>
<feature type="region of interest" description="Disordered" evidence="6">
    <location>
        <begin position="204"/>
        <end position="223"/>
    </location>
</feature>
<evidence type="ECO:0000313" key="8">
    <source>
        <dbReference type="EMBL" id="KAJ8410161.1"/>
    </source>
</evidence>
<dbReference type="PROSITE" id="PS50157">
    <property type="entry name" value="ZINC_FINGER_C2H2_2"/>
    <property type="match status" value="4"/>
</dbReference>
<keyword evidence="4" id="KW-0862">Zinc</keyword>
<evidence type="ECO:0000259" key="7">
    <source>
        <dbReference type="PROSITE" id="PS50157"/>
    </source>
</evidence>
<dbReference type="Pfam" id="PF13894">
    <property type="entry name" value="zf-C2H2_4"/>
    <property type="match status" value="1"/>
</dbReference>
<dbReference type="SUPFAM" id="SSF57667">
    <property type="entry name" value="beta-beta-alpha zinc fingers"/>
    <property type="match status" value="3"/>
</dbReference>
<evidence type="ECO:0000256" key="1">
    <source>
        <dbReference type="ARBA" id="ARBA00022723"/>
    </source>
</evidence>